<dbReference type="EMBL" id="CM000782">
    <property type="protein sequence ID" value="AQK88625.1"/>
    <property type="molecule type" value="Genomic_DNA"/>
</dbReference>
<feature type="compositionally biased region" description="Low complexity" evidence="1">
    <location>
        <begin position="28"/>
        <end position="45"/>
    </location>
</feature>
<dbReference type="OMA" id="SFLPCKQ"/>
<dbReference type="eggNOG" id="ENOG502RXG8">
    <property type="taxonomic scope" value="Eukaryota"/>
</dbReference>
<dbReference type="AlphaFoldDB" id="A0A1D6MD74"/>
<sequence>MPDTEGGHHRGDAAVARQLDLVAPPAAPATTSSSRATTTATATATARHDDEEEDGFTFAAVAVPCPVYAVFGRPRWSPQKQRQQEEEEEEEGPAGTGAATARRVPLGRLLLEERWCDDGAPSVSGKQPADAAEAELDGVPAETYCLWSPASPAAGSSRRASPARCRTRGSAGLSVLRWQRQRRVAAGKDKFVFLAGAGEGHGSAARGGGKSTTTTFLPWKQDLVGLVASAITFRPSCQPF</sequence>
<feature type="region of interest" description="Disordered" evidence="1">
    <location>
        <begin position="76"/>
        <end position="103"/>
    </location>
</feature>
<gene>
    <name evidence="2" type="ORF">ZEAMMB73_Zm00001d039057</name>
</gene>
<accession>A0A1D6MD74</accession>
<name>A0A1D6MD74_MAIZE</name>
<evidence type="ECO:0000313" key="2">
    <source>
        <dbReference type="EMBL" id="AQK88625.1"/>
    </source>
</evidence>
<organism evidence="2">
    <name type="scientific">Zea mays</name>
    <name type="common">Maize</name>
    <dbReference type="NCBI Taxonomy" id="4577"/>
    <lineage>
        <taxon>Eukaryota</taxon>
        <taxon>Viridiplantae</taxon>
        <taxon>Streptophyta</taxon>
        <taxon>Embryophyta</taxon>
        <taxon>Tracheophyta</taxon>
        <taxon>Spermatophyta</taxon>
        <taxon>Magnoliopsida</taxon>
        <taxon>Liliopsida</taxon>
        <taxon>Poales</taxon>
        <taxon>Poaceae</taxon>
        <taxon>PACMAD clade</taxon>
        <taxon>Panicoideae</taxon>
        <taxon>Andropogonodae</taxon>
        <taxon>Andropogoneae</taxon>
        <taxon>Tripsacinae</taxon>
        <taxon>Zea</taxon>
    </lineage>
</organism>
<dbReference type="InParanoid" id="A0A1D6MD74"/>
<evidence type="ECO:0000256" key="1">
    <source>
        <dbReference type="SAM" id="MobiDB-lite"/>
    </source>
</evidence>
<proteinExistence type="predicted"/>
<reference evidence="2" key="1">
    <citation type="submission" date="2015-12" db="EMBL/GenBank/DDBJ databases">
        <title>Update maize B73 reference genome by single molecule sequencing technologies.</title>
        <authorList>
            <consortium name="Maize Genome Sequencing Project"/>
            <person name="Ware D."/>
        </authorList>
    </citation>
    <scope>NUCLEOTIDE SEQUENCE</scope>
    <source>
        <tissue evidence="2">Seedling</tissue>
    </source>
</reference>
<feature type="region of interest" description="Disordered" evidence="1">
    <location>
        <begin position="1"/>
        <end position="51"/>
    </location>
</feature>
<protein>
    <recommendedName>
        <fullName evidence="3">DUF1645 family protein</fullName>
    </recommendedName>
</protein>
<evidence type="ECO:0008006" key="3">
    <source>
        <dbReference type="Google" id="ProtNLM"/>
    </source>
</evidence>
<dbReference type="OrthoDB" id="666789at2759"/>
<feature type="compositionally biased region" description="Basic and acidic residues" evidence="1">
    <location>
        <begin position="1"/>
        <end position="12"/>
    </location>
</feature>
<dbReference type="PaxDb" id="4577-GRMZM2G048892_P01"/>
<dbReference type="ExpressionAtlas" id="A0A1D6MD74">
    <property type="expression patterns" value="baseline and differential"/>
</dbReference>